<protein>
    <submittedName>
        <fullName evidence="1">DUF3990 domain-containing protein</fullName>
    </submittedName>
</protein>
<sequence>MILIGYRADDSYFSFAESFVQNGLPLRSLNEALHLGKLGTQTVLISEKAFRNLTFDGAGFADKTVYYPKFIARDSNARETYRKEIRNRRSYKNDIFVLDILREEMKDNDSRIQRILSI</sequence>
<dbReference type="EMBL" id="QSID01000004">
    <property type="protein sequence ID" value="RHC66414.1"/>
    <property type="molecule type" value="Genomic_DNA"/>
</dbReference>
<dbReference type="Proteomes" id="UP000284621">
    <property type="component" value="Unassembled WGS sequence"/>
</dbReference>
<gene>
    <name evidence="1" type="ORF">DW833_04565</name>
</gene>
<accession>A0A414B795</accession>
<dbReference type="AlphaFoldDB" id="A0A414B795"/>
<reference evidence="1 2" key="1">
    <citation type="submission" date="2018-08" db="EMBL/GenBank/DDBJ databases">
        <title>A genome reference for cultivated species of the human gut microbiota.</title>
        <authorList>
            <person name="Zou Y."/>
            <person name="Xue W."/>
            <person name="Luo G."/>
        </authorList>
    </citation>
    <scope>NUCLEOTIDE SEQUENCE [LARGE SCALE GENOMIC DNA]</scope>
    <source>
        <strain evidence="1 2">AM34-3LB</strain>
    </source>
</reference>
<dbReference type="RefSeq" id="WP_118380716.1">
    <property type="nucleotide sequence ID" value="NZ_CAJLIF010000008.1"/>
</dbReference>
<comment type="caution">
    <text evidence="1">The sequence shown here is derived from an EMBL/GenBank/DDBJ whole genome shotgun (WGS) entry which is preliminary data.</text>
</comment>
<organism evidence="1 2">
    <name type="scientific">Anaerobutyricum hallii</name>
    <dbReference type="NCBI Taxonomy" id="39488"/>
    <lineage>
        <taxon>Bacteria</taxon>
        <taxon>Bacillati</taxon>
        <taxon>Bacillota</taxon>
        <taxon>Clostridia</taxon>
        <taxon>Lachnospirales</taxon>
        <taxon>Lachnospiraceae</taxon>
        <taxon>Anaerobutyricum</taxon>
    </lineage>
</organism>
<keyword evidence="2" id="KW-1185">Reference proteome</keyword>
<evidence type="ECO:0000313" key="2">
    <source>
        <dbReference type="Proteomes" id="UP000284621"/>
    </source>
</evidence>
<name>A0A414B795_9FIRM</name>
<evidence type="ECO:0000313" key="1">
    <source>
        <dbReference type="EMBL" id="RHC66414.1"/>
    </source>
</evidence>
<proteinExistence type="predicted"/>